<dbReference type="PANTHER" id="PTHR39450">
    <property type="entry name" value="MOLYBDOPTERIN OXIDOREDUCTASE, 4FE-4S CLUSTER-BINDING SUBUNIT"/>
    <property type="match status" value="1"/>
</dbReference>
<dbReference type="SUPFAM" id="SSF53706">
    <property type="entry name" value="Formate dehydrogenase/DMSO reductase, domains 1-3"/>
    <property type="match status" value="1"/>
</dbReference>
<accession>A0A9D1MQV7</accession>
<evidence type="ECO:0000313" key="2">
    <source>
        <dbReference type="Proteomes" id="UP000824099"/>
    </source>
</evidence>
<comment type="caution">
    <text evidence="1">The sequence shown here is derived from an EMBL/GenBank/DDBJ whole genome shotgun (WGS) entry which is preliminary data.</text>
</comment>
<dbReference type="InterPro" id="IPR036593">
    <property type="entry name" value="CPE0013-like_sf"/>
</dbReference>
<protein>
    <submittedName>
        <fullName evidence="1">DUF1667 domain-containing protein</fullName>
    </submittedName>
</protein>
<dbReference type="AlphaFoldDB" id="A0A9D1MQV7"/>
<dbReference type="Pfam" id="PF07892">
    <property type="entry name" value="DUF1667"/>
    <property type="match status" value="1"/>
</dbReference>
<evidence type="ECO:0000313" key="1">
    <source>
        <dbReference type="EMBL" id="HIU64975.1"/>
    </source>
</evidence>
<name>A0A9D1MQV7_9FIRM</name>
<gene>
    <name evidence="1" type="ORF">IAB06_08095</name>
</gene>
<dbReference type="EMBL" id="DVNI01000134">
    <property type="protein sequence ID" value="HIU64975.1"/>
    <property type="molecule type" value="Genomic_DNA"/>
</dbReference>
<reference evidence="1" key="2">
    <citation type="journal article" date="2021" name="PeerJ">
        <title>Extensive microbial diversity within the chicken gut microbiome revealed by metagenomics and culture.</title>
        <authorList>
            <person name="Gilroy R."/>
            <person name="Ravi A."/>
            <person name="Getino M."/>
            <person name="Pursley I."/>
            <person name="Horton D.L."/>
            <person name="Alikhan N.F."/>
            <person name="Baker D."/>
            <person name="Gharbi K."/>
            <person name="Hall N."/>
            <person name="Watson M."/>
            <person name="Adriaenssens E.M."/>
            <person name="Foster-Nyarko E."/>
            <person name="Jarju S."/>
            <person name="Secka A."/>
            <person name="Antonio M."/>
            <person name="Oren A."/>
            <person name="Chaudhuri R.R."/>
            <person name="La Ragione R."/>
            <person name="Hildebrand F."/>
            <person name="Pallen M.J."/>
        </authorList>
    </citation>
    <scope>NUCLEOTIDE SEQUENCE</scope>
    <source>
        <strain evidence="1">CHK160-1198</strain>
    </source>
</reference>
<dbReference type="SUPFAM" id="SSF160148">
    <property type="entry name" value="CPE0013-like"/>
    <property type="match status" value="1"/>
</dbReference>
<dbReference type="InterPro" id="IPR012460">
    <property type="entry name" value="DUF1667"/>
</dbReference>
<dbReference type="Proteomes" id="UP000824099">
    <property type="component" value="Unassembled WGS sequence"/>
</dbReference>
<reference evidence="1" key="1">
    <citation type="submission" date="2020-10" db="EMBL/GenBank/DDBJ databases">
        <authorList>
            <person name="Gilroy R."/>
        </authorList>
    </citation>
    <scope>NUCLEOTIDE SEQUENCE</scope>
    <source>
        <strain evidence="1">CHK160-1198</strain>
    </source>
</reference>
<organism evidence="1 2">
    <name type="scientific">Candidatus Avacidaminococcus intestinavium</name>
    <dbReference type="NCBI Taxonomy" id="2840684"/>
    <lineage>
        <taxon>Bacteria</taxon>
        <taxon>Bacillati</taxon>
        <taxon>Bacillota</taxon>
        <taxon>Negativicutes</taxon>
        <taxon>Acidaminococcales</taxon>
        <taxon>Acidaminococcaceae</taxon>
        <taxon>Acidaminococcaceae incertae sedis</taxon>
        <taxon>Candidatus Avacidaminococcus</taxon>
    </lineage>
</organism>
<dbReference type="Gene3D" id="3.10.530.10">
    <property type="entry name" value="CPE0013-like"/>
    <property type="match status" value="1"/>
</dbReference>
<dbReference type="PANTHER" id="PTHR39450:SF1">
    <property type="entry name" value="DUF1667 DOMAIN-CONTAINING PROTEIN"/>
    <property type="match status" value="1"/>
</dbReference>
<sequence>MVAKERNLTCIVCPRGCSLKATVDDGVVINVSGNLCPRGKRYAAEEITAPKRQLTSTVRIENGSLALLPVVSSASLPKDSILACAEFLRSVEVKAPIAEGQVICSNILNLGVDIIASRSMEAMLEKN</sequence>
<proteinExistence type="predicted"/>